<evidence type="ECO:0000256" key="8">
    <source>
        <dbReference type="HAMAP-Rule" id="MF_01038"/>
    </source>
</evidence>
<protein>
    <recommendedName>
        <fullName evidence="8 9">2,3-bisphosphoglycerate-independent phosphoglycerate mutase</fullName>
        <shortName evidence="8">BPG-independent PGAM</shortName>
        <shortName evidence="8">Phosphoglyceromutase</shortName>
        <shortName evidence="8">iPGM</shortName>
        <ecNumber evidence="8 9">5.4.2.12</ecNumber>
    </recommendedName>
</protein>
<dbReference type="InterPro" id="IPR036646">
    <property type="entry name" value="PGAM_B_sf"/>
</dbReference>
<dbReference type="PANTHER" id="PTHR31637">
    <property type="entry name" value="2,3-BISPHOSPHOGLYCERATE-INDEPENDENT PHOSPHOGLYCERATE MUTASE"/>
    <property type="match status" value="1"/>
</dbReference>
<gene>
    <name evidence="8" type="primary">gpmI</name>
    <name evidence="15" type="ORF">AVDCRST_MAG85-1600</name>
</gene>
<comment type="subunit">
    <text evidence="8">Monomer.</text>
</comment>
<feature type="binding site" evidence="8 11">
    <location>
        <position position="180"/>
    </location>
    <ligand>
        <name>substrate</name>
    </ligand>
</feature>
<evidence type="ECO:0000256" key="5">
    <source>
        <dbReference type="ARBA" id="ARBA00023152"/>
    </source>
</evidence>
<evidence type="ECO:0000256" key="1">
    <source>
        <dbReference type="ARBA" id="ARBA00000370"/>
    </source>
</evidence>
<evidence type="ECO:0000313" key="15">
    <source>
        <dbReference type="EMBL" id="CAA9498333.1"/>
    </source>
</evidence>
<dbReference type="CDD" id="cd16010">
    <property type="entry name" value="iPGM"/>
    <property type="match status" value="1"/>
</dbReference>
<evidence type="ECO:0000256" key="7">
    <source>
        <dbReference type="ARBA" id="ARBA00023235"/>
    </source>
</evidence>
<dbReference type="GO" id="GO:0030145">
    <property type="term" value="F:manganese ion binding"/>
    <property type="evidence" value="ECO:0007669"/>
    <property type="project" value="UniProtKB-UniRule"/>
</dbReference>
<dbReference type="Gene3D" id="3.40.1450.10">
    <property type="entry name" value="BPG-independent phosphoglycerate mutase, domain B"/>
    <property type="match status" value="1"/>
</dbReference>
<dbReference type="GO" id="GO:0005829">
    <property type="term" value="C:cytosol"/>
    <property type="evidence" value="ECO:0007669"/>
    <property type="project" value="TreeGrafter"/>
</dbReference>
<feature type="domain" description="BPG-independent PGAM N-terminal" evidence="14">
    <location>
        <begin position="83"/>
        <end position="260"/>
    </location>
</feature>
<evidence type="ECO:0000256" key="11">
    <source>
        <dbReference type="PIRSR" id="PIRSR001492-2"/>
    </source>
</evidence>
<dbReference type="GO" id="GO:0006007">
    <property type="term" value="P:glucose catabolic process"/>
    <property type="evidence" value="ECO:0007669"/>
    <property type="project" value="InterPro"/>
</dbReference>
<feature type="binding site" evidence="8 12">
    <location>
        <position position="435"/>
    </location>
    <ligand>
        <name>Mn(2+)</name>
        <dbReference type="ChEBI" id="CHEBI:29035"/>
        <label>1</label>
    </ligand>
</feature>
<evidence type="ECO:0000256" key="6">
    <source>
        <dbReference type="ARBA" id="ARBA00023211"/>
    </source>
</evidence>
<dbReference type="Pfam" id="PF01676">
    <property type="entry name" value="Metalloenzyme"/>
    <property type="match status" value="1"/>
</dbReference>
<feature type="binding site" evidence="8 11">
    <location>
        <position position="308"/>
    </location>
    <ligand>
        <name>substrate</name>
    </ligand>
</feature>
<dbReference type="Gene3D" id="3.40.720.10">
    <property type="entry name" value="Alkaline Phosphatase, subunit A"/>
    <property type="match status" value="1"/>
</dbReference>
<proteinExistence type="inferred from homology"/>
<feature type="binding site" evidence="8 12">
    <location>
        <position position="13"/>
    </location>
    <ligand>
        <name>Mn(2+)</name>
        <dbReference type="ChEBI" id="CHEBI:29035"/>
        <label>2</label>
    </ligand>
</feature>
<name>A0A6J4SMT5_9ACTN</name>
<comment type="cofactor">
    <cofactor evidence="8">
        <name>Mn(2+)</name>
        <dbReference type="ChEBI" id="CHEBI:29035"/>
    </cofactor>
    <text evidence="8">Binds 2 manganese ions per subunit.</text>
</comment>
<dbReference type="PIRSF" id="PIRSF001492">
    <property type="entry name" value="IPGAM"/>
    <property type="match status" value="1"/>
</dbReference>
<feature type="binding site" evidence="8 12">
    <location>
        <position position="376"/>
    </location>
    <ligand>
        <name>Mn(2+)</name>
        <dbReference type="ChEBI" id="CHEBI:29035"/>
        <label>1</label>
    </ligand>
</feature>
<keyword evidence="4 8" id="KW-0479">Metal-binding</keyword>
<evidence type="ECO:0000256" key="10">
    <source>
        <dbReference type="PIRSR" id="PIRSR001492-1"/>
    </source>
</evidence>
<dbReference type="NCBIfam" id="TIGR01307">
    <property type="entry name" value="pgm_bpd_ind"/>
    <property type="match status" value="1"/>
</dbReference>
<keyword evidence="5 8" id="KW-0324">Glycolysis</keyword>
<feature type="binding site" evidence="8 12">
    <location>
        <position position="418"/>
    </location>
    <ligand>
        <name>Mn(2+)</name>
        <dbReference type="ChEBI" id="CHEBI:29035"/>
        <label>2</label>
    </ligand>
</feature>
<dbReference type="GO" id="GO:0006096">
    <property type="term" value="P:glycolytic process"/>
    <property type="evidence" value="ECO:0007669"/>
    <property type="project" value="UniProtKB-UniRule"/>
</dbReference>
<feature type="binding site" evidence="8 11">
    <location>
        <position position="174"/>
    </location>
    <ligand>
        <name>substrate</name>
    </ligand>
</feature>
<dbReference type="SUPFAM" id="SSF53649">
    <property type="entry name" value="Alkaline phosphatase-like"/>
    <property type="match status" value="1"/>
</dbReference>
<feature type="binding site" evidence="8 11">
    <location>
        <begin position="146"/>
        <end position="147"/>
    </location>
    <ligand>
        <name>substrate</name>
    </ligand>
</feature>
<evidence type="ECO:0000256" key="9">
    <source>
        <dbReference type="NCBIfam" id="TIGR01307"/>
    </source>
</evidence>
<evidence type="ECO:0000256" key="2">
    <source>
        <dbReference type="ARBA" id="ARBA00004798"/>
    </source>
</evidence>
<dbReference type="HAMAP" id="MF_01038">
    <property type="entry name" value="GpmI"/>
    <property type="match status" value="1"/>
</dbReference>
<feature type="binding site" evidence="8 11">
    <location>
        <position position="116"/>
    </location>
    <ligand>
        <name>substrate</name>
    </ligand>
</feature>
<evidence type="ECO:0000256" key="4">
    <source>
        <dbReference type="ARBA" id="ARBA00022723"/>
    </source>
</evidence>
<sequence length="483" mass="51388">MTTFPACALVILDGWGLAPPGPGNAVDLADTPVFDDLMARYPNTTLTACGEAVGLPPGQMGNSEVGHLNLGAGAIVKQDLVRINESDFADKEALVEAMKGAPRVHLVGLVSDGGVHASMEHLERLVKLGRDLGVEDLVIHAFTDGRDTSPTSGAGFLTTVDAMQGARVGSVLGRYFGMDRDNREERTATARALLVDAVSEHHAPSGEQAVRDAYDRDETDEFITATTVGDEAKIRPEDRVITFNFRPDRMRQIVTALAESGAMVTTLTEYEEGWPYAVAFPPARPTVTLATVIAGRGEKQLHVAETEKYPHVTYFFNGGEEEAYDGERRELVPSPRDVPTYDFKPEMSARGAADAFIAAWTEDAPRFGIINFANPDMVGHTGSIPAAIKACEAVDACLGDVVKTVLDSGGVLIVTADHGNADEMLEDDGSPDTAHSLNPVPLVVTSEEVTLDGEGILADVAPTVLALVGIEQPPEMTGRSLLG</sequence>
<comment type="similarity">
    <text evidence="3 8">Belongs to the BPG-independent phosphoglycerate mutase family.</text>
</comment>
<dbReference type="GO" id="GO:0004619">
    <property type="term" value="F:phosphoglycerate mutase activity"/>
    <property type="evidence" value="ECO:0007669"/>
    <property type="project" value="UniProtKB-UniRule"/>
</dbReference>
<reference evidence="15" key="1">
    <citation type="submission" date="2020-02" db="EMBL/GenBank/DDBJ databases">
        <authorList>
            <person name="Meier V. D."/>
        </authorList>
    </citation>
    <scope>NUCLEOTIDE SEQUENCE</scope>
    <source>
        <strain evidence="15">AVDCRST_MAG85</strain>
    </source>
</reference>
<comment type="pathway">
    <text evidence="2 8">Carbohydrate degradation; glycolysis; pyruvate from D-glyceraldehyde 3-phosphate: step 3/5.</text>
</comment>
<dbReference type="PANTHER" id="PTHR31637:SF0">
    <property type="entry name" value="2,3-BISPHOSPHOGLYCERATE-INDEPENDENT PHOSPHOGLYCERATE MUTASE"/>
    <property type="match status" value="1"/>
</dbReference>
<evidence type="ECO:0000259" key="13">
    <source>
        <dbReference type="Pfam" id="PF01676"/>
    </source>
</evidence>
<feature type="domain" description="Metalloenzyme" evidence="13">
    <location>
        <begin position="7"/>
        <end position="471"/>
    </location>
</feature>
<evidence type="ECO:0000256" key="12">
    <source>
        <dbReference type="PIRSR" id="PIRSR001492-3"/>
    </source>
</evidence>
<comment type="catalytic activity">
    <reaction evidence="1 8">
        <text>(2R)-2-phosphoglycerate = (2R)-3-phosphoglycerate</text>
        <dbReference type="Rhea" id="RHEA:15901"/>
        <dbReference type="ChEBI" id="CHEBI:58272"/>
        <dbReference type="ChEBI" id="CHEBI:58289"/>
        <dbReference type="EC" id="5.4.2.12"/>
    </reaction>
</comment>
<feature type="binding site" evidence="8 12">
    <location>
        <position position="380"/>
    </location>
    <ligand>
        <name>Mn(2+)</name>
        <dbReference type="ChEBI" id="CHEBI:29035"/>
        <label>1</label>
    </ligand>
</feature>
<organism evidence="15">
    <name type="scientific">uncultured Solirubrobacteraceae bacterium</name>
    <dbReference type="NCBI Taxonomy" id="1162706"/>
    <lineage>
        <taxon>Bacteria</taxon>
        <taxon>Bacillati</taxon>
        <taxon>Actinomycetota</taxon>
        <taxon>Thermoleophilia</taxon>
        <taxon>Solirubrobacterales</taxon>
        <taxon>Solirubrobacteraceae</taxon>
        <taxon>environmental samples</taxon>
    </lineage>
</organism>
<accession>A0A6J4SMT5</accession>
<feature type="active site" description="Phosphoserine intermediate" evidence="8 10">
    <location>
        <position position="63"/>
    </location>
</feature>
<dbReference type="InterPro" id="IPR017850">
    <property type="entry name" value="Alkaline_phosphatase_core_sf"/>
</dbReference>
<dbReference type="UniPathway" id="UPA00109">
    <property type="reaction ID" value="UER00186"/>
</dbReference>
<keyword evidence="6 8" id="KW-0464">Manganese</keyword>
<dbReference type="InterPro" id="IPR005995">
    <property type="entry name" value="Pgm_bpd_ind"/>
</dbReference>
<feature type="binding site" evidence="8 12">
    <location>
        <position position="417"/>
    </location>
    <ligand>
        <name>Mn(2+)</name>
        <dbReference type="ChEBI" id="CHEBI:29035"/>
        <label>2</label>
    </ligand>
</feature>
<dbReference type="InterPro" id="IPR006124">
    <property type="entry name" value="Metalloenzyme"/>
</dbReference>
<dbReference type="AlphaFoldDB" id="A0A6J4SMT5"/>
<feature type="binding site" evidence="8 12">
    <location>
        <position position="63"/>
    </location>
    <ligand>
        <name>Mn(2+)</name>
        <dbReference type="ChEBI" id="CHEBI:29035"/>
        <label>2</label>
    </ligand>
</feature>
<keyword evidence="7 8" id="KW-0413">Isomerase</keyword>
<evidence type="ECO:0000256" key="3">
    <source>
        <dbReference type="ARBA" id="ARBA00008819"/>
    </source>
</evidence>
<comment type="function">
    <text evidence="8">Catalyzes the interconversion of 2-phosphoglycerate and 3-phosphoglycerate.</text>
</comment>
<dbReference type="Pfam" id="PF06415">
    <property type="entry name" value="iPGM_N"/>
    <property type="match status" value="1"/>
</dbReference>
<dbReference type="EMBL" id="CADCVT010000176">
    <property type="protein sequence ID" value="CAA9498333.1"/>
    <property type="molecule type" value="Genomic_DNA"/>
</dbReference>
<feature type="binding site" evidence="8 11">
    <location>
        <begin position="246"/>
        <end position="249"/>
    </location>
    <ligand>
        <name>substrate</name>
    </ligand>
</feature>
<dbReference type="SUPFAM" id="SSF64158">
    <property type="entry name" value="2,3-Bisphosphoglycerate-independent phosphoglycerate mutase, substrate-binding domain"/>
    <property type="match status" value="1"/>
</dbReference>
<dbReference type="EC" id="5.4.2.12" evidence="8 9"/>
<evidence type="ECO:0000259" key="14">
    <source>
        <dbReference type="Pfam" id="PF06415"/>
    </source>
</evidence>
<dbReference type="InterPro" id="IPR011258">
    <property type="entry name" value="BPG-indep_PGM_N"/>
</dbReference>